<dbReference type="AlphaFoldDB" id="A0A6V7YAP9"/>
<dbReference type="EMBL" id="CAJEWN010003848">
    <property type="protein sequence ID" value="CAD2208753.1"/>
    <property type="molecule type" value="Genomic_DNA"/>
</dbReference>
<dbReference type="Pfam" id="PF05380">
    <property type="entry name" value="Peptidase_A17"/>
    <property type="match status" value="1"/>
</dbReference>
<accession>A0A6V7YAP9</accession>
<organism evidence="1 2">
    <name type="scientific">Meloidogyne enterolobii</name>
    <name type="common">Root-knot nematode worm</name>
    <name type="synonym">Meloidogyne mayaguensis</name>
    <dbReference type="NCBI Taxonomy" id="390850"/>
    <lineage>
        <taxon>Eukaryota</taxon>
        <taxon>Metazoa</taxon>
        <taxon>Ecdysozoa</taxon>
        <taxon>Nematoda</taxon>
        <taxon>Chromadorea</taxon>
        <taxon>Rhabditida</taxon>
        <taxon>Tylenchina</taxon>
        <taxon>Tylenchomorpha</taxon>
        <taxon>Tylenchoidea</taxon>
        <taxon>Meloidogynidae</taxon>
        <taxon>Meloidogyninae</taxon>
        <taxon>Meloidogyne</taxon>
    </lineage>
</organism>
<sequence length="171" mass="19920">MWDKPIPVEKAKQWFKICKNWNGANLSIPRRVFSFERGKTKFELHAFADASNIGLGITIYLRGISESEAKTSLIFARSKVIPKQPKKRSIPRLELQAMFLTTKITKKIKEELSLPLDKIQLWTDSENLLKWLCGKEKQKDCFINRRLEIISDWNVNYVQQRKTLLTLQAGV</sequence>
<proteinExistence type="predicted"/>
<name>A0A6V7YAP9_MELEN</name>
<evidence type="ECO:0000313" key="2">
    <source>
        <dbReference type="Proteomes" id="UP000580250"/>
    </source>
</evidence>
<dbReference type="OrthoDB" id="8030780at2759"/>
<dbReference type="InterPro" id="IPR008042">
    <property type="entry name" value="Retrotrans_Pao"/>
</dbReference>
<protein>
    <submittedName>
        <fullName evidence="1">Uncharacterized protein</fullName>
    </submittedName>
</protein>
<comment type="caution">
    <text evidence="1">The sequence shown here is derived from an EMBL/GenBank/DDBJ whole genome shotgun (WGS) entry which is preliminary data.</text>
</comment>
<evidence type="ECO:0000313" key="1">
    <source>
        <dbReference type="EMBL" id="CAD2208753.1"/>
    </source>
</evidence>
<gene>
    <name evidence="1" type="ORF">MENT_LOCUS62827</name>
</gene>
<dbReference type="PANTHER" id="PTHR47331">
    <property type="entry name" value="PHD-TYPE DOMAIN-CONTAINING PROTEIN"/>
    <property type="match status" value="1"/>
</dbReference>
<dbReference type="Proteomes" id="UP000580250">
    <property type="component" value="Unassembled WGS sequence"/>
</dbReference>
<reference evidence="1 2" key="1">
    <citation type="submission" date="2020-08" db="EMBL/GenBank/DDBJ databases">
        <authorList>
            <person name="Koutsovoulos G."/>
            <person name="Danchin GJ E."/>
        </authorList>
    </citation>
    <scope>NUCLEOTIDE SEQUENCE [LARGE SCALE GENOMIC DNA]</scope>
</reference>